<reference evidence="10" key="2">
    <citation type="submission" date="2021-04" db="EMBL/GenBank/DDBJ databases">
        <authorList>
            <person name="Gilroy R."/>
        </authorList>
    </citation>
    <scope>NUCLEOTIDE SEQUENCE</scope>
    <source>
        <strain evidence="10">G3-2149</strain>
    </source>
</reference>
<dbReference type="SUPFAM" id="SSF52540">
    <property type="entry name" value="P-loop containing nucleoside triphosphate hydrolases"/>
    <property type="match status" value="1"/>
</dbReference>
<keyword evidence="5 9" id="KW-0093">Biotin biosynthesis</keyword>
<dbReference type="PIRSF" id="PIRSF006755">
    <property type="entry name" value="DTB_synth"/>
    <property type="match status" value="1"/>
</dbReference>
<dbReference type="EC" id="6.3.3.3" evidence="9"/>
<evidence type="ECO:0000256" key="1">
    <source>
        <dbReference type="ARBA" id="ARBA00022490"/>
    </source>
</evidence>
<dbReference type="PANTHER" id="PTHR43210:SF2">
    <property type="entry name" value="ATP-DEPENDENT DETHIOBIOTIN SYNTHETASE BIOD 2"/>
    <property type="match status" value="1"/>
</dbReference>
<dbReference type="PANTHER" id="PTHR43210">
    <property type="entry name" value="DETHIOBIOTIN SYNTHETASE"/>
    <property type="match status" value="1"/>
</dbReference>
<comment type="pathway">
    <text evidence="9">Cofactor biosynthesis; biotin biosynthesis; biotin from 7,8-diaminononanoate: step 1/2.</text>
</comment>
<keyword evidence="6 9" id="KW-0067">ATP-binding</keyword>
<evidence type="ECO:0000256" key="7">
    <source>
        <dbReference type="ARBA" id="ARBA00022842"/>
    </source>
</evidence>
<keyword evidence="2 9" id="KW-0436">Ligase</keyword>
<dbReference type="InterPro" id="IPR027417">
    <property type="entry name" value="P-loop_NTPase"/>
</dbReference>
<feature type="active site" evidence="9">
    <location>
        <position position="39"/>
    </location>
</feature>
<dbReference type="FunFam" id="3.40.50.300:FF:000292">
    <property type="entry name" value="ATP-dependent dethiobiotin synthetase BioD"/>
    <property type="match status" value="1"/>
</dbReference>
<gene>
    <name evidence="9 10" type="primary">bioD</name>
    <name evidence="10" type="ORF">H9789_10490</name>
</gene>
<dbReference type="GO" id="GO:0000287">
    <property type="term" value="F:magnesium ion binding"/>
    <property type="evidence" value="ECO:0007669"/>
    <property type="project" value="UniProtKB-UniRule"/>
</dbReference>
<comment type="similarity">
    <text evidence="9">Belongs to the dethiobiotin synthetase family.</text>
</comment>
<evidence type="ECO:0000313" key="10">
    <source>
        <dbReference type="EMBL" id="MBU3854219.1"/>
    </source>
</evidence>
<evidence type="ECO:0000256" key="4">
    <source>
        <dbReference type="ARBA" id="ARBA00022741"/>
    </source>
</evidence>
<dbReference type="GO" id="GO:0009102">
    <property type="term" value="P:biotin biosynthetic process"/>
    <property type="evidence" value="ECO:0007669"/>
    <property type="project" value="UniProtKB-UniRule"/>
</dbReference>
<dbReference type="Pfam" id="PF13500">
    <property type="entry name" value="AAA_26"/>
    <property type="match status" value="1"/>
</dbReference>
<feature type="binding site" evidence="9">
    <location>
        <begin position="116"/>
        <end position="119"/>
    </location>
    <ligand>
        <name>ATP</name>
        <dbReference type="ChEBI" id="CHEBI:30616"/>
    </ligand>
</feature>
<comment type="caution">
    <text evidence="10">The sequence shown here is derived from an EMBL/GenBank/DDBJ whole genome shotgun (WGS) entry which is preliminary data.</text>
</comment>
<feature type="binding site" evidence="9">
    <location>
        <position position="116"/>
    </location>
    <ligand>
        <name>Mg(2+)</name>
        <dbReference type="ChEBI" id="CHEBI:18420"/>
    </ligand>
</feature>
<comment type="catalytic activity">
    <reaction evidence="9">
        <text>(7R,8S)-7,8-diammoniononanoate + CO2 + ATP = (4R,5S)-dethiobiotin + ADP + phosphate + 3 H(+)</text>
        <dbReference type="Rhea" id="RHEA:15805"/>
        <dbReference type="ChEBI" id="CHEBI:15378"/>
        <dbReference type="ChEBI" id="CHEBI:16526"/>
        <dbReference type="ChEBI" id="CHEBI:30616"/>
        <dbReference type="ChEBI" id="CHEBI:43474"/>
        <dbReference type="ChEBI" id="CHEBI:149469"/>
        <dbReference type="ChEBI" id="CHEBI:149473"/>
        <dbReference type="ChEBI" id="CHEBI:456216"/>
        <dbReference type="EC" id="6.3.3.3"/>
    </reaction>
</comment>
<comment type="cofactor">
    <cofactor evidence="9">
        <name>Mg(2+)</name>
        <dbReference type="ChEBI" id="CHEBI:18420"/>
    </cofactor>
</comment>
<dbReference type="EMBL" id="JAHLFU010000216">
    <property type="protein sequence ID" value="MBU3854219.1"/>
    <property type="molecule type" value="Genomic_DNA"/>
</dbReference>
<sequence>MKKNVYFVSGMDTGIGKSYATGFLAREWNARGIRTITQKFIQTGNTELSEDIELHRRLMGTGLLPEDHERLTMPEIFTYPCSPHLAAEIDGRDIDFNKIERAMDTLSERYDAVLLEGAGGLMVPLTRRYLTIDYIADRQLPLIFVASGRLGSINHILLSLEAIERRGIRLHTFAYNLYEDRDGDDLIRKDTRAYVQQYISEHFPEAEFVEIPRLTDVPPLEK</sequence>
<feature type="binding site" evidence="9">
    <location>
        <position position="43"/>
    </location>
    <ligand>
        <name>substrate</name>
    </ligand>
</feature>
<dbReference type="InterPro" id="IPR004472">
    <property type="entry name" value="DTB_synth_BioD"/>
</dbReference>
<dbReference type="GO" id="GO:0005829">
    <property type="term" value="C:cytosol"/>
    <property type="evidence" value="ECO:0007669"/>
    <property type="project" value="TreeGrafter"/>
</dbReference>
<dbReference type="AlphaFoldDB" id="A0A9E2L8U6"/>
<comment type="function">
    <text evidence="9">Catalyzes a mechanistically unusual reaction, the ATP-dependent insertion of CO2 between the N7 and N8 nitrogen atoms of 7,8-diaminopelargonic acid (DAPA, also called 7,8-diammoniononanoate) to form a ureido ring.</text>
</comment>
<dbReference type="Gene3D" id="3.40.50.300">
    <property type="entry name" value="P-loop containing nucleotide triphosphate hydrolases"/>
    <property type="match status" value="1"/>
</dbReference>
<dbReference type="GO" id="GO:0004141">
    <property type="term" value="F:dethiobiotin synthase activity"/>
    <property type="evidence" value="ECO:0007669"/>
    <property type="project" value="UniProtKB-UniRule"/>
</dbReference>
<accession>A0A9E2L8U6</accession>
<keyword evidence="7 9" id="KW-0460">Magnesium</keyword>
<evidence type="ECO:0000313" key="11">
    <source>
        <dbReference type="Proteomes" id="UP000823865"/>
    </source>
</evidence>
<dbReference type="NCBIfam" id="TIGR00347">
    <property type="entry name" value="bioD"/>
    <property type="match status" value="1"/>
</dbReference>
<reference evidence="10" key="1">
    <citation type="journal article" date="2021" name="PeerJ">
        <title>Extensive microbial diversity within the chicken gut microbiome revealed by metagenomics and culture.</title>
        <authorList>
            <person name="Gilroy R."/>
            <person name="Ravi A."/>
            <person name="Getino M."/>
            <person name="Pursley I."/>
            <person name="Horton D.L."/>
            <person name="Alikhan N.F."/>
            <person name="Baker D."/>
            <person name="Gharbi K."/>
            <person name="Hall N."/>
            <person name="Watson M."/>
            <person name="Adriaenssens E.M."/>
            <person name="Foster-Nyarko E."/>
            <person name="Jarju S."/>
            <person name="Secka A."/>
            <person name="Antonio M."/>
            <person name="Oren A."/>
            <person name="Chaudhuri R.R."/>
            <person name="La Ragione R."/>
            <person name="Hildebrand F."/>
            <person name="Pallen M.J."/>
        </authorList>
    </citation>
    <scope>NUCLEOTIDE SEQUENCE</scope>
    <source>
        <strain evidence="10">G3-2149</strain>
    </source>
</reference>
<feature type="binding site" evidence="9">
    <location>
        <begin position="14"/>
        <end position="19"/>
    </location>
    <ligand>
        <name>ATP</name>
        <dbReference type="ChEBI" id="CHEBI:30616"/>
    </ligand>
</feature>
<feature type="binding site" evidence="9">
    <location>
        <position position="51"/>
    </location>
    <ligand>
        <name>ATP</name>
        <dbReference type="ChEBI" id="CHEBI:30616"/>
    </ligand>
</feature>
<dbReference type="HAMAP" id="MF_00336">
    <property type="entry name" value="BioD"/>
    <property type="match status" value="1"/>
</dbReference>
<dbReference type="GO" id="GO:0042803">
    <property type="term" value="F:protein homodimerization activity"/>
    <property type="evidence" value="ECO:0007669"/>
    <property type="project" value="UniProtKB-ARBA"/>
</dbReference>
<feature type="binding site" evidence="9">
    <location>
        <position position="18"/>
    </location>
    <ligand>
        <name>Mg(2+)</name>
        <dbReference type="ChEBI" id="CHEBI:18420"/>
    </ligand>
</feature>
<dbReference type="CDD" id="cd03109">
    <property type="entry name" value="DTBS"/>
    <property type="match status" value="1"/>
</dbReference>
<protein>
    <recommendedName>
        <fullName evidence="9">ATP-dependent dethiobiotin synthetase BioD</fullName>
        <ecNumber evidence="9">6.3.3.3</ecNumber>
    </recommendedName>
    <alternativeName>
        <fullName evidence="9">DTB synthetase</fullName>
        <shortName evidence="9">DTBS</shortName>
    </alternativeName>
    <alternativeName>
        <fullName evidence="9">Dethiobiotin synthase</fullName>
    </alternativeName>
</protein>
<dbReference type="Proteomes" id="UP000823865">
    <property type="component" value="Unassembled WGS sequence"/>
</dbReference>
<proteinExistence type="inferred from homology"/>
<keyword evidence="4 9" id="KW-0547">Nucleotide-binding</keyword>
<dbReference type="GO" id="GO:0005524">
    <property type="term" value="F:ATP binding"/>
    <property type="evidence" value="ECO:0007669"/>
    <property type="project" value="UniProtKB-UniRule"/>
</dbReference>
<feature type="binding site" evidence="9">
    <location>
        <position position="51"/>
    </location>
    <ligand>
        <name>Mg(2+)</name>
        <dbReference type="ChEBI" id="CHEBI:18420"/>
    </ligand>
</feature>
<comment type="caution">
    <text evidence="9">Lacks conserved residue(s) required for the propagation of feature annotation.</text>
</comment>
<evidence type="ECO:0000256" key="9">
    <source>
        <dbReference type="HAMAP-Rule" id="MF_00336"/>
    </source>
</evidence>
<keyword evidence="3 9" id="KW-0479">Metal-binding</keyword>
<evidence type="ECO:0000256" key="3">
    <source>
        <dbReference type="ARBA" id="ARBA00022723"/>
    </source>
</evidence>
<comment type="catalytic activity">
    <reaction evidence="8">
        <text>(7R,8S)-8-amino-7-(carboxyamino)nonanoate + ATP = (4R,5S)-dethiobiotin + ADP + phosphate + H(+)</text>
        <dbReference type="Rhea" id="RHEA:63684"/>
        <dbReference type="ChEBI" id="CHEBI:15378"/>
        <dbReference type="ChEBI" id="CHEBI:30616"/>
        <dbReference type="ChEBI" id="CHEBI:43474"/>
        <dbReference type="ChEBI" id="CHEBI:149470"/>
        <dbReference type="ChEBI" id="CHEBI:149473"/>
        <dbReference type="ChEBI" id="CHEBI:456216"/>
    </reaction>
</comment>
<evidence type="ECO:0000256" key="5">
    <source>
        <dbReference type="ARBA" id="ARBA00022756"/>
    </source>
</evidence>
<comment type="subcellular location">
    <subcellularLocation>
        <location evidence="9">Cytoplasm</location>
    </subcellularLocation>
</comment>
<keyword evidence="1 9" id="KW-0963">Cytoplasm</keyword>
<evidence type="ECO:0000256" key="8">
    <source>
        <dbReference type="ARBA" id="ARBA00047386"/>
    </source>
</evidence>
<name>A0A9E2L8U6_9BACT</name>
<comment type="subunit">
    <text evidence="9">Homodimer.</text>
</comment>
<evidence type="ECO:0000256" key="2">
    <source>
        <dbReference type="ARBA" id="ARBA00022598"/>
    </source>
</evidence>
<organism evidence="10 11">
    <name type="scientific">Candidatus Paraprevotella stercoravium</name>
    <dbReference type="NCBI Taxonomy" id="2838725"/>
    <lineage>
        <taxon>Bacteria</taxon>
        <taxon>Pseudomonadati</taxon>
        <taxon>Bacteroidota</taxon>
        <taxon>Bacteroidia</taxon>
        <taxon>Bacteroidales</taxon>
        <taxon>Prevotellaceae</taxon>
        <taxon>Paraprevotella</taxon>
    </lineage>
</organism>
<evidence type="ECO:0000256" key="6">
    <source>
        <dbReference type="ARBA" id="ARBA00022840"/>
    </source>
</evidence>